<proteinExistence type="predicted"/>
<evidence type="ECO:0000313" key="4">
    <source>
        <dbReference type="EnsemblMetazoa" id="G12666.1:cds"/>
    </source>
</evidence>
<keyword evidence="1" id="KW-0863">Zinc-finger</keyword>
<feature type="region of interest" description="Disordered" evidence="2">
    <location>
        <begin position="366"/>
        <end position="389"/>
    </location>
</feature>
<dbReference type="EnsemblMetazoa" id="G12666.2">
    <property type="protein sequence ID" value="G12666.2:cds"/>
    <property type="gene ID" value="G12666"/>
</dbReference>
<feature type="compositionally biased region" description="Basic and acidic residues" evidence="2">
    <location>
        <begin position="433"/>
        <end position="442"/>
    </location>
</feature>
<dbReference type="SMART" id="SM00355">
    <property type="entry name" value="ZnF_C2H2"/>
    <property type="match status" value="1"/>
</dbReference>
<feature type="region of interest" description="Disordered" evidence="2">
    <location>
        <begin position="275"/>
        <end position="352"/>
    </location>
</feature>
<keyword evidence="1" id="KW-0862">Zinc</keyword>
<dbReference type="PANTHER" id="PTHR16116:SF5">
    <property type="entry name" value="ZINC FINGER PROTEIN 839"/>
    <property type="match status" value="1"/>
</dbReference>
<feature type="compositionally biased region" description="Polar residues" evidence="2">
    <location>
        <begin position="446"/>
        <end position="473"/>
    </location>
</feature>
<dbReference type="EnsemblMetazoa" id="G12666.1">
    <property type="protein sequence ID" value="G12666.1:cds"/>
    <property type="gene ID" value="G12666"/>
</dbReference>
<accession>A0A8W8I6U7</accession>
<name>A0A8W8I6U7_MAGGI</name>
<dbReference type="InterPro" id="IPR031885">
    <property type="entry name" value="DUF4764"/>
</dbReference>
<dbReference type="InterPro" id="IPR036236">
    <property type="entry name" value="Znf_C2H2_sf"/>
</dbReference>
<feature type="compositionally biased region" description="Low complexity" evidence="2">
    <location>
        <begin position="278"/>
        <end position="293"/>
    </location>
</feature>
<evidence type="ECO:0000256" key="1">
    <source>
        <dbReference type="PROSITE-ProRule" id="PRU00042"/>
    </source>
</evidence>
<organism evidence="4 5">
    <name type="scientific">Magallana gigas</name>
    <name type="common">Pacific oyster</name>
    <name type="synonym">Crassostrea gigas</name>
    <dbReference type="NCBI Taxonomy" id="29159"/>
    <lineage>
        <taxon>Eukaryota</taxon>
        <taxon>Metazoa</taxon>
        <taxon>Spiralia</taxon>
        <taxon>Lophotrochozoa</taxon>
        <taxon>Mollusca</taxon>
        <taxon>Bivalvia</taxon>
        <taxon>Autobranchia</taxon>
        <taxon>Pteriomorphia</taxon>
        <taxon>Ostreida</taxon>
        <taxon>Ostreoidea</taxon>
        <taxon>Ostreidae</taxon>
        <taxon>Magallana</taxon>
    </lineage>
</organism>
<evidence type="ECO:0000256" key="2">
    <source>
        <dbReference type="SAM" id="MobiDB-lite"/>
    </source>
</evidence>
<dbReference type="PROSITE" id="PS00028">
    <property type="entry name" value="ZINC_FINGER_C2H2_1"/>
    <property type="match status" value="1"/>
</dbReference>
<dbReference type="AlphaFoldDB" id="A0A8W8I6U7"/>
<dbReference type="GO" id="GO:0008270">
    <property type="term" value="F:zinc ion binding"/>
    <property type="evidence" value="ECO:0007669"/>
    <property type="project" value="UniProtKB-KW"/>
</dbReference>
<dbReference type="OMA" id="HADDIYK"/>
<evidence type="ECO:0000259" key="3">
    <source>
        <dbReference type="PROSITE" id="PS50157"/>
    </source>
</evidence>
<dbReference type="InterPro" id="IPR039946">
    <property type="entry name" value="ZN839"/>
</dbReference>
<dbReference type="SUPFAM" id="SSF57667">
    <property type="entry name" value="beta-beta-alpha zinc fingers"/>
    <property type="match status" value="1"/>
</dbReference>
<dbReference type="Proteomes" id="UP000005408">
    <property type="component" value="Unassembled WGS sequence"/>
</dbReference>
<feature type="compositionally biased region" description="Basic and acidic residues" evidence="2">
    <location>
        <begin position="320"/>
        <end position="332"/>
    </location>
</feature>
<feature type="domain" description="C2H2-type" evidence="3">
    <location>
        <begin position="415"/>
        <end position="442"/>
    </location>
</feature>
<dbReference type="InterPro" id="IPR013087">
    <property type="entry name" value="Znf_C2H2_type"/>
</dbReference>
<reference evidence="4" key="1">
    <citation type="submission" date="2022-08" db="UniProtKB">
        <authorList>
            <consortium name="EnsemblMetazoa"/>
        </authorList>
    </citation>
    <scope>IDENTIFICATION</scope>
    <source>
        <strain evidence="4">05x7-T-G4-1.051#20</strain>
    </source>
</reference>
<feature type="region of interest" description="Disordered" evidence="2">
    <location>
        <begin position="433"/>
        <end position="505"/>
    </location>
</feature>
<dbReference type="OrthoDB" id="5981545at2759"/>
<keyword evidence="5" id="KW-1185">Reference proteome</keyword>
<dbReference type="Pfam" id="PF15961">
    <property type="entry name" value="DUF4764"/>
    <property type="match status" value="2"/>
</dbReference>
<evidence type="ECO:0000313" key="5">
    <source>
        <dbReference type="Proteomes" id="UP000005408"/>
    </source>
</evidence>
<dbReference type="PANTHER" id="PTHR16116">
    <property type="entry name" value="ZINC FINGER PROTEIN 839"/>
    <property type="match status" value="1"/>
</dbReference>
<feature type="compositionally biased region" description="Low complexity" evidence="2">
    <location>
        <begin position="474"/>
        <end position="492"/>
    </location>
</feature>
<dbReference type="PROSITE" id="PS50157">
    <property type="entry name" value="ZINC_FINGER_C2H2_2"/>
    <property type="match status" value="1"/>
</dbReference>
<keyword evidence="1" id="KW-0479">Metal-binding</keyword>
<protein>
    <recommendedName>
        <fullName evidence="3">C2H2-type domain-containing protein</fullName>
    </recommendedName>
</protein>
<feature type="compositionally biased region" description="Basic residues" evidence="2">
    <location>
        <begin position="333"/>
        <end position="351"/>
    </location>
</feature>
<sequence>MADTVGNVIDMNGTHVLDNGTIITTQDMDGTVVTEVTDEDIIQQALDEATGTFVQAGVEYTTGTDPEARVEEDLIASVVPSEAFVTEEEMNGERGQLVTDDGSNTAFDGTTNDSINDQLVVTAFSENVAESGENYSNSEYAVVKPDSDFSQEMETDNMTNNSTVVPSSVQNNVLKLDTSSGRISVTLMPSNQASGAPLGSSQNPIRIIQQGNQYTPMQNLSAEQLQQIMQVVQQQQVAKSSTAEGSSILFNPQTNTRIVYRVIYPSELHKNSPSSIIKTVGGKKQSQGQQTQTLVFSKDGLRRQYKKRMKEDEEDDEDRFEAPDLSREEKEERKKHRPRTRSGRISKPPKHMVKDYKHLHVLDFEEEEAADDSDGGYSDYKYSDDEEDENDHVIEEQEEFTFSLGFGSTGKPKKFQCSVCNKAYVGQGSLERHYRSHPDHAPEGMQFTTPVSSMSHNGFNSTGNMSEDSNTQDSTSSTPPRIPTSRGYYPRRGGSRGRPPGPNAALRRRSRLQDMISSCSDEDLIGLVLPRIAKVFTLWDFLLLKVQKGVPRRPHADDIYKEFQTLAKEVKEVCSTFMQPATEKSTNTLKIEDEKLAGAVGLEAGVYEIKEMPATQESITFPPRAAIAVNSVNSAVKRNLNTVIKDEISSPAKKFKPTMTGLIPASPSSSSLSSQNSSNSSIVVHPSSVTTANKKMTLSNNDPALNNLGRSSNQTPIVIHPISSSTMSRAVAKVKTQGTAALSSTLNSQKLIISQSQPSAPILVQSASARSRVQPTIASGAPVVVQNVPHQVISGGVSLLNKVNKTTPSISSSGETKIVRIVSPEGLITCETPINSTPTATVSQVGNGARNTVTVTPSVVVQDNTGIVRNLTVTHTEAETLQIPNSIMISLPTTRADIQTTSADIQIANNDEESFVTTDFIGSTPGASENLMTAEAVSIDGTAQVVGEVEQTMEDDSQAQEGLIQYVDESTLEGSGLQTNQIITASNIYQTPDGFIIIQNEDGSTVQLQGGDGEPIPLETVQALLAMDADGQTILQTTESELVQ</sequence>